<dbReference type="EMBL" id="CM055103">
    <property type="protein sequence ID" value="KAJ7535824.1"/>
    <property type="molecule type" value="Genomic_DNA"/>
</dbReference>
<protein>
    <submittedName>
        <fullName evidence="1">Uncharacterized protein</fullName>
    </submittedName>
</protein>
<evidence type="ECO:0000313" key="2">
    <source>
        <dbReference type="Proteomes" id="UP001162992"/>
    </source>
</evidence>
<accession>A0ACC2C1Z0</accession>
<organism evidence="1 2">
    <name type="scientific">Diphasiastrum complanatum</name>
    <name type="common">Issler's clubmoss</name>
    <name type="synonym">Lycopodium complanatum</name>
    <dbReference type="NCBI Taxonomy" id="34168"/>
    <lineage>
        <taxon>Eukaryota</taxon>
        <taxon>Viridiplantae</taxon>
        <taxon>Streptophyta</taxon>
        <taxon>Embryophyta</taxon>
        <taxon>Tracheophyta</taxon>
        <taxon>Lycopodiopsida</taxon>
        <taxon>Lycopodiales</taxon>
        <taxon>Lycopodiaceae</taxon>
        <taxon>Lycopodioideae</taxon>
        <taxon>Diphasiastrum</taxon>
    </lineage>
</organism>
<gene>
    <name evidence="1" type="ORF">O6H91_12G047700</name>
</gene>
<dbReference type="Proteomes" id="UP001162992">
    <property type="component" value="Chromosome 12"/>
</dbReference>
<reference evidence="2" key="1">
    <citation type="journal article" date="2024" name="Proc. Natl. Acad. Sci. U.S.A.">
        <title>Extraordinary preservation of gene collinearity over three hundred million years revealed in homosporous lycophytes.</title>
        <authorList>
            <person name="Li C."/>
            <person name="Wickell D."/>
            <person name="Kuo L.Y."/>
            <person name="Chen X."/>
            <person name="Nie B."/>
            <person name="Liao X."/>
            <person name="Peng D."/>
            <person name="Ji J."/>
            <person name="Jenkins J."/>
            <person name="Williams M."/>
            <person name="Shu S."/>
            <person name="Plott C."/>
            <person name="Barry K."/>
            <person name="Rajasekar S."/>
            <person name="Grimwood J."/>
            <person name="Han X."/>
            <person name="Sun S."/>
            <person name="Hou Z."/>
            <person name="He W."/>
            <person name="Dai G."/>
            <person name="Sun C."/>
            <person name="Schmutz J."/>
            <person name="Leebens-Mack J.H."/>
            <person name="Li F.W."/>
            <person name="Wang L."/>
        </authorList>
    </citation>
    <scope>NUCLEOTIDE SEQUENCE [LARGE SCALE GENOMIC DNA]</scope>
    <source>
        <strain evidence="2">cv. PW_Plant_1</strain>
    </source>
</reference>
<proteinExistence type="predicted"/>
<evidence type="ECO:0000313" key="1">
    <source>
        <dbReference type="EMBL" id="KAJ7535824.1"/>
    </source>
</evidence>
<name>A0ACC2C1Z0_DIPCM</name>
<comment type="caution">
    <text evidence="1">The sequence shown here is derived from an EMBL/GenBank/DDBJ whole genome shotgun (WGS) entry which is preliminary data.</text>
</comment>
<keyword evidence="2" id="KW-1185">Reference proteome</keyword>
<sequence>MKIKDMDVETFSQQTGGFIQDPAAAPMEEEIDAILDTSKRVDDHSSAIADKLLQGWTLMNEHCPQCYTPLVRNRQRKLYCVACRQWVLTEAEAEALQQRSEKVEVSQEAYDSQPNQSCADVGPHASLPLPGRGNLSSRTNAVNHSRVASLRGEDQDASEERHAKRLAADTAILSSSRVASSKPIQGGAGELLGCYSAIKVHDDGSDEQVNLLANTSTNSSLVLPKVELPLNMEAVLLTTLATVVQKVEETRRLIASTQNTNELTQLLDILLKSLEVVKNLKSLGIQ</sequence>